<evidence type="ECO:0000313" key="1">
    <source>
        <dbReference type="Proteomes" id="UP001732720"/>
    </source>
</evidence>
<organism evidence="1 2">
    <name type="scientific">Castor canadensis</name>
    <name type="common">American beaver</name>
    <dbReference type="NCBI Taxonomy" id="51338"/>
    <lineage>
        <taxon>Eukaryota</taxon>
        <taxon>Metazoa</taxon>
        <taxon>Chordata</taxon>
        <taxon>Craniata</taxon>
        <taxon>Vertebrata</taxon>
        <taxon>Euteleostomi</taxon>
        <taxon>Mammalia</taxon>
        <taxon>Eutheria</taxon>
        <taxon>Euarchontoglires</taxon>
        <taxon>Glires</taxon>
        <taxon>Rodentia</taxon>
        <taxon>Castorimorpha</taxon>
        <taxon>Castoridae</taxon>
        <taxon>Castor</taxon>
    </lineage>
</organism>
<protein>
    <submittedName>
        <fullName evidence="2">Uncharacterized protein isoform X4</fullName>
    </submittedName>
</protein>
<dbReference type="RefSeq" id="XP_073922587.1">
    <property type="nucleotide sequence ID" value="XM_074066486.1"/>
</dbReference>
<evidence type="ECO:0000313" key="2">
    <source>
        <dbReference type="RefSeq" id="XP_073922587.1"/>
    </source>
</evidence>
<dbReference type="Proteomes" id="UP001732720">
    <property type="component" value="Chromosome 2"/>
</dbReference>
<keyword evidence="1" id="KW-1185">Reference proteome</keyword>
<accession>A0AC58LZK6</accession>
<reference evidence="2" key="1">
    <citation type="submission" date="2025-08" db="UniProtKB">
        <authorList>
            <consortium name="RefSeq"/>
        </authorList>
    </citation>
    <scope>IDENTIFICATION</scope>
</reference>
<sequence length="77" mass="7988">MGIWGGKREGAGPPTPGPPGRPVTATGSGGGGSAPAPPRPLPASLPTRDRRSVKRLSRKGKEMAFLTHLRQHLTADK</sequence>
<gene>
    <name evidence="2" type="primary">LOC109678242</name>
</gene>
<name>A0AC58LZK6_CASCN</name>
<proteinExistence type="predicted"/>